<keyword evidence="2" id="KW-1185">Reference proteome</keyword>
<accession>A0ABP7G6Q2</accession>
<comment type="caution">
    <text evidence="1">The sequence shown here is derived from an EMBL/GenBank/DDBJ whole genome shotgun (WGS) entry which is preliminary data.</text>
</comment>
<proteinExistence type="predicted"/>
<organism evidence="1 2">
    <name type="scientific">Streptomyces tremellae</name>
    <dbReference type="NCBI Taxonomy" id="1124239"/>
    <lineage>
        <taxon>Bacteria</taxon>
        <taxon>Bacillati</taxon>
        <taxon>Actinomycetota</taxon>
        <taxon>Actinomycetes</taxon>
        <taxon>Kitasatosporales</taxon>
        <taxon>Streptomycetaceae</taxon>
        <taxon>Streptomyces</taxon>
    </lineage>
</organism>
<dbReference type="EMBL" id="BAABEP010000073">
    <property type="protein sequence ID" value="GAA3757223.1"/>
    <property type="molecule type" value="Genomic_DNA"/>
</dbReference>
<dbReference type="Gene3D" id="3.30.530.20">
    <property type="match status" value="1"/>
</dbReference>
<evidence type="ECO:0000313" key="1">
    <source>
        <dbReference type="EMBL" id="GAA3757223.1"/>
    </source>
</evidence>
<dbReference type="Pfam" id="PF10604">
    <property type="entry name" value="Polyketide_cyc2"/>
    <property type="match status" value="1"/>
</dbReference>
<evidence type="ECO:0000313" key="2">
    <source>
        <dbReference type="Proteomes" id="UP001499884"/>
    </source>
</evidence>
<reference evidence="2" key="1">
    <citation type="journal article" date="2019" name="Int. J. Syst. Evol. Microbiol.">
        <title>The Global Catalogue of Microorganisms (GCM) 10K type strain sequencing project: providing services to taxonomists for standard genome sequencing and annotation.</title>
        <authorList>
            <consortium name="The Broad Institute Genomics Platform"/>
            <consortium name="The Broad Institute Genome Sequencing Center for Infectious Disease"/>
            <person name="Wu L."/>
            <person name="Ma J."/>
        </authorList>
    </citation>
    <scope>NUCLEOTIDE SEQUENCE [LARGE SCALE GENOMIC DNA]</scope>
    <source>
        <strain evidence="2">JCM 30846</strain>
    </source>
</reference>
<dbReference type="SUPFAM" id="SSF55961">
    <property type="entry name" value="Bet v1-like"/>
    <property type="match status" value="1"/>
</dbReference>
<dbReference type="RefSeq" id="WP_345654495.1">
    <property type="nucleotide sequence ID" value="NZ_BAABEP010000073.1"/>
</dbReference>
<sequence>MVHVVRTMAVRRPLAAVVAYLADFSHAVDWDPGTRSCERADPGPVYEGAHWRNVSQFRGRRTELTYRLARMDQDRLTFVGCNDTATSTDDLSFAERDGSTLVAYDATVRFNGLARLADPFLRREFERLGDEVVRTLPAAVEAALPPAESG</sequence>
<dbReference type="InterPro" id="IPR023393">
    <property type="entry name" value="START-like_dom_sf"/>
</dbReference>
<dbReference type="InterPro" id="IPR019587">
    <property type="entry name" value="Polyketide_cyclase/dehydratase"/>
</dbReference>
<name>A0ABP7G6Q2_9ACTN</name>
<protein>
    <submittedName>
        <fullName evidence="1">SRPBCC family protein</fullName>
    </submittedName>
</protein>
<gene>
    <name evidence="1" type="ORF">GCM10023082_60180</name>
</gene>
<dbReference type="Proteomes" id="UP001499884">
    <property type="component" value="Unassembled WGS sequence"/>
</dbReference>